<comment type="subcellular location">
    <subcellularLocation>
        <location evidence="1">Cell membrane</location>
        <topology evidence="1">Multi-pass membrane protein</topology>
    </subcellularLocation>
</comment>
<dbReference type="InterPro" id="IPR039421">
    <property type="entry name" value="Type_1_exporter"/>
</dbReference>
<keyword evidence="11" id="KW-1185">Reference proteome</keyword>
<dbReference type="PROSITE" id="PS50929">
    <property type="entry name" value="ABC_TM1F"/>
    <property type="match status" value="1"/>
</dbReference>
<accession>A0A5C6RXH5</accession>
<dbReference type="InterPro" id="IPR036640">
    <property type="entry name" value="ABC1_TM_sf"/>
</dbReference>
<feature type="transmembrane region" description="Helical" evidence="7">
    <location>
        <begin position="184"/>
        <end position="201"/>
    </location>
</feature>
<feature type="transmembrane region" description="Helical" evidence="7">
    <location>
        <begin position="27"/>
        <end position="54"/>
    </location>
</feature>
<protein>
    <submittedName>
        <fullName evidence="10">ABC transporter ATP-binding protein</fullName>
    </submittedName>
</protein>
<dbReference type="GO" id="GO:0005886">
    <property type="term" value="C:plasma membrane"/>
    <property type="evidence" value="ECO:0007669"/>
    <property type="project" value="UniProtKB-SubCell"/>
</dbReference>
<dbReference type="OrthoDB" id="1522160at2"/>
<evidence type="ECO:0000259" key="9">
    <source>
        <dbReference type="PROSITE" id="PS50929"/>
    </source>
</evidence>
<evidence type="ECO:0000256" key="2">
    <source>
        <dbReference type="ARBA" id="ARBA00022692"/>
    </source>
</evidence>
<keyword evidence="5 7" id="KW-1133">Transmembrane helix</keyword>
<feature type="transmembrane region" description="Helical" evidence="7">
    <location>
        <begin position="273"/>
        <end position="291"/>
    </location>
</feature>
<dbReference type="InterPro" id="IPR003439">
    <property type="entry name" value="ABC_transporter-like_ATP-bd"/>
</dbReference>
<dbReference type="InterPro" id="IPR027417">
    <property type="entry name" value="P-loop_NTPase"/>
</dbReference>
<dbReference type="AlphaFoldDB" id="A0A5C6RXH5"/>
<dbReference type="GO" id="GO:0140359">
    <property type="term" value="F:ABC-type transporter activity"/>
    <property type="evidence" value="ECO:0007669"/>
    <property type="project" value="InterPro"/>
</dbReference>
<dbReference type="PANTHER" id="PTHR24221:SF654">
    <property type="entry name" value="ATP-BINDING CASSETTE SUB-FAMILY B MEMBER 6"/>
    <property type="match status" value="1"/>
</dbReference>
<dbReference type="PROSITE" id="PS50893">
    <property type="entry name" value="ABC_TRANSPORTER_2"/>
    <property type="match status" value="1"/>
</dbReference>
<comment type="caution">
    <text evidence="10">The sequence shown here is derived from an EMBL/GenBank/DDBJ whole genome shotgun (WGS) entry which is preliminary data.</text>
</comment>
<evidence type="ECO:0000259" key="8">
    <source>
        <dbReference type="PROSITE" id="PS50893"/>
    </source>
</evidence>
<feature type="transmembrane region" description="Helical" evidence="7">
    <location>
        <begin position="81"/>
        <end position="106"/>
    </location>
</feature>
<dbReference type="GO" id="GO:0005524">
    <property type="term" value="F:ATP binding"/>
    <property type="evidence" value="ECO:0007669"/>
    <property type="project" value="UniProtKB-KW"/>
</dbReference>
<dbReference type="SUPFAM" id="SSF90123">
    <property type="entry name" value="ABC transporter transmembrane region"/>
    <property type="match status" value="1"/>
</dbReference>
<evidence type="ECO:0000313" key="10">
    <source>
        <dbReference type="EMBL" id="TXB67266.1"/>
    </source>
</evidence>
<dbReference type="GO" id="GO:0034040">
    <property type="term" value="F:ATPase-coupled lipid transmembrane transporter activity"/>
    <property type="evidence" value="ECO:0007669"/>
    <property type="project" value="TreeGrafter"/>
</dbReference>
<feature type="domain" description="ABC transporter" evidence="8">
    <location>
        <begin position="359"/>
        <end position="584"/>
    </location>
</feature>
<sequence>MLFSNIYTSSLKRIYSILLPHQRKKTILIFLFVVINGLIDVIGLAFILPVLYVINDSSVIYSNYYLNFLYNQFHFVSPDGFSLFLIILMFIVFLGKNFISALIIYFQYKYSNNIAIELISSQYKKYLHKDYLYFKQNNSNYILRDIATIPSEFAQGVLIPIINFSTELIVTLSITIAIGIYNPIVFLLLSIILFPSFILFYNSIKNKVDRYGIEISEIRSSTFKSIFEAIFGIEEVKLANKENYFIKRSLNPLKYYFGLNVKLNFFKVLPAKVIEIVSILGIVLIFMYGFFLGEKKNTFSLLMIFATAAYRMMPSLNRMVSSLIDIKNKSYVFDILSENSIPHKDDVENLQEVIFNKSIHINNISFKFPDKENYVLEKINILISKGDKIGLIGESGSGKSTLIKIILGFLKPETGSILIDDNLINAAKSIKWRDKIGYVQQDFYLLDCSLAENIAFGEKLSEINFEKLKNCIELAKLDSLVETLVDKEYTKVGEFGSNLSGGQRQRIAIARSLYKEVEILIFDEATSALDNKTEQEIIETINNLTDKNYTIIMITHRLSSLRFCDDIYEIKEGCIINKLKYDSIE</sequence>
<organism evidence="10 11">
    <name type="scientific">Vicingus serpentipes</name>
    <dbReference type="NCBI Taxonomy" id="1926625"/>
    <lineage>
        <taxon>Bacteria</taxon>
        <taxon>Pseudomonadati</taxon>
        <taxon>Bacteroidota</taxon>
        <taxon>Flavobacteriia</taxon>
        <taxon>Flavobacteriales</taxon>
        <taxon>Vicingaceae</taxon>
        <taxon>Vicingus</taxon>
    </lineage>
</organism>
<dbReference type="SUPFAM" id="SSF52540">
    <property type="entry name" value="P-loop containing nucleoside triphosphate hydrolases"/>
    <property type="match status" value="1"/>
</dbReference>
<dbReference type="InterPro" id="IPR011527">
    <property type="entry name" value="ABC1_TM_dom"/>
</dbReference>
<dbReference type="Gene3D" id="1.20.1560.10">
    <property type="entry name" value="ABC transporter type 1, transmembrane domain"/>
    <property type="match status" value="1"/>
</dbReference>
<keyword evidence="4 10" id="KW-0067">ATP-binding</keyword>
<dbReference type="InterPro" id="IPR017871">
    <property type="entry name" value="ABC_transporter-like_CS"/>
</dbReference>
<keyword evidence="6 7" id="KW-0472">Membrane</keyword>
<evidence type="ECO:0000256" key="7">
    <source>
        <dbReference type="SAM" id="Phobius"/>
    </source>
</evidence>
<dbReference type="PROSITE" id="PS00211">
    <property type="entry name" value="ABC_TRANSPORTER_1"/>
    <property type="match status" value="1"/>
</dbReference>
<dbReference type="PANTHER" id="PTHR24221">
    <property type="entry name" value="ATP-BINDING CASSETTE SUB-FAMILY B"/>
    <property type="match status" value="1"/>
</dbReference>
<evidence type="ECO:0000256" key="5">
    <source>
        <dbReference type="ARBA" id="ARBA00022989"/>
    </source>
</evidence>
<dbReference type="GO" id="GO:0016887">
    <property type="term" value="F:ATP hydrolysis activity"/>
    <property type="evidence" value="ECO:0007669"/>
    <property type="project" value="InterPro"/>
</dbReference>
<evidence type="ECO:0000256" key="6">
    <source>
        <dbReference type="ARBA" id="ARBA00023136"/>
    </source>
</evidence>
<reference evidence="10 11" key="1">
    <citation type="submission" date="2019-08" db="EMBL/GenBank/DDBJ databases">
        <title>Genome of Vicingus serpentipes NCIMB 15042.</title>
        <authorList>
            <person name="Bowman J.P."/>
        </authorList>
    </citation>
    <scope>NUCLEOTIDE SEQUENCE [LARGE SCALE GENOMIC DNA]</scope>
    <source>
        <strain evidence="10 11">NCIMB 15042</strain>
    </source>
</reference>
<evidence type="ECO:0000313" key="11">
    <source>
        <dbReference type="Proteomes" id="UP000321721"/>
    </source>
</evidence>
<proteinExistence type="predicted"/>
<gene>
    <name evidence="10" type="ORF">FRY74_03515</name>
</gene>
<evidence type="ECO:0000256" key="3">
    <source>
        <dbReference type="ARBA" id="ARBA00022741"/>
    </source>
</evidence>
<feature type="transmembrane region" description="Helical" evidence="7">
    <location>
        <begin position="157"/>
        <end position="178"/>
    </location>
</feature>
<dbReference type="Pfam" id="PF00664">
    <property type="entry name" value="ABC_membrane"/>
    <property type="match status" value="1"/>
</dbReference>
<evidence type="ECO:0000256" key="1">
    <source>
        <dbReference type="ARBA" id="ARBA00004651"/>
    </source>
</evidence>
<dbReference type="Gene3D" id="3.40.50.300">
    <property type="entry name" value="P-loop containing nucleotide triphosphate hydrolases"/>
    <property type="match status" value="1"/>
</dbReference>
<keyword evidence="2 7" id="KW-0812">Transmembrane</keyword>
<dbReference type="Pfam" id="PF00005">
    <property type="entry name" value="ABC_tran"/>
    <property type="match status" value="1"/>
</dbReference>
<dbReference type="RefSeq" id="WP_147098648.1">
    <property type="nucleotide sequence ID" value="NZ_VOOS01000001.1"/>
</dbReference>
<dbReference type="InterPro" id="IPR003593">
    <property type="entry name" value="AAA+_ATPase"/>
</dbReference>
<dbReference type="SMART" id="SM00382">
    <property type="entry name" value="AAA"/>
    <property type="match status" value="1"/>
</dbReference>
<dbReference type="Proteomes" id="UP000321721">
    <property type="component" value="Unassembled WGS sequence"/>
</dbReference>
<dbReference type="CDD" id="cd03228">
    <property type="entry name" value="ABCC_MRP_Like"/>
    <property type="match status" value="1"/>
</dbReference>
<feature type="domain" description="ABC transmembrane type-1" evidence="9">
    <location>
        <begin position="27"/>
        <end position="328"/>
    </location>
</feature>
<name>A0A5C6RXH5_9FLAO</name>
<dbReference type="EMBL" id="VOOS01000001">
    <property type="protein sequence ID" value="TXB67266.1"/>
    <property type="molecule type" value="Genomic_DNA"/>
</dbReference>
<evidence type="ECO:0000256" key="4">
    <source>
        <dbReference type="ARBA" id="ARBA00022840"/>
    </source>
</evidence>
<keyword evidence="3" id="KW-0547">Nucleotide-binding</keyword>